<feature type="transmembrane region" description="Helical" evidence="2">
    <location>
        <begin position="366"/>
        <end position="383"/>
    </location>
</feature>
<evidence type="ECO:0000256" key="2">
    <source>
        <dbReference type="SAM" id="Phobius"/>
    </source>
</evidence>
<keyword evidence="2" id="KW-0472">Membrane</keyword>
<dbReference type="SUPFAM" id="SSF82693">
    <property type="entry name" value="Multidrug efflux transporter AcrB pore domain, PN1, PN2, PC1 and PC2 subdomains"/>
    <property type="match status" value="2"/>
</dbReference>
<evidence type="ECO:0000313" key="3">
    <source>
        <dbReference type="EMBL" id="MEK7952848.1"/>
    </source>
</evidence>
<dbReference type="Gene3D" id="3.30.70.1440">
    <property type="entry name" value="Multidrug efflux transporter AcrB pore domain"/>
    <property type="match status" value="1"/>
</dbReference>
<dbReference type="PRINTS" id="PR00702">
    <property type="entry name" value="ACRIFLAVINRP"/>
</dbReference>
<dbReference type="EMBL" id="JBBUKT010000009">
    <property type="protein sequence ID" value="MEK7952848.1"/>
    <property type="molecule type" value="Genomic_DNA"/>
</dbReference>
<gene>
    <name evidence="3" type="ORF">WKV53_20205</name>
</gene>
<dbReference type="PANTHER" id="PTHR32063:SF19">
    <property type="entry name" value="CATION EFFLUX SYSTEM PROTEIN CUSA"/>
    <property type="match status" value="1"/>
</dbReference>
<feature type="transmembrane region" description="Helical" evidence="2">
    <location>
        <begin position="1080"/>
        <end position="1106"/>
    </location>
</feature>
<feature type="transmembrane region" description="Helical" evidence="2">
    <location>
        <begin position="1049"/>
        <end position="1068"/>
    </location>
</feature>
<evidence type="ECO:0000256" key="1">
    <source>
        <dbReference type="SAM" id="MobiDB-lite"/>
    </source>
</evidence>
<feature type="region of interest" description="Disordered" evidence="1">
    <location>
        <begin position="835"/>
        <end position="856"/>
    </location>
</feature>
<dbReference type="Gene3D" id="1.20.1640.10">
    <property type="entry name" value="Multidrug efflux transporter AcrB transmembrane domain"/>
    <property type="match status" value="2"/>
</dbReference>
<reference evidence="3 4" key="1">
    <citation type="submission" date="2024-04" db="EMBL/GenBank/DDBJ databases">
        <title>Luteolibacter sp. isolated from soil.</title>
        <authorList>
            <person name="An J."/>
        </authorList>
    </citation>
    <scope>NUCLEOTIDE SEQUENCE [LARGE SCALE GENOMIC DNA]</scope>
    <source>
        <strain evidence="3 4">Y139</strain>
    </source>
</reference>
<feature type="compositionally biased region" description="Low complexity" evidence="1">
    <location>
        <begin position="847"/>
        <end position="856"/>
    </location>
</feature>
<dbReference type="Gene3D" id="3.30.70.1430">
    <property type="entry name" value="Multidrug efflux transporter AcrB pore domain"/>
    <property type="match status" value="2"/>
</dbReference>
<feature type="transmembrane region" description="Helical" evidence="2">
    <location>
        <begin position="452"/>
        <end position="471"/>
    </location>
</feature>
<keyword evidence="2" id="KW-1133">Transmembrane helix</keyword>
<dbReference type="RefSeq" id="WP_341406607.1">
    <property type="nucleotide sequence ID" value="NZ_JBBUKT010000009.1"/>
</dbReference>
<dbReference type="SUPFAM" id="SSF82866">
    <property type="entry name" value="Multidrug efflux transporter AcrB transmembrane domain"/>
    <property type="match status" value="2"/>
</dbReference>
<dbReference type="InterPro" id="IPR001036">
    <property type="entry name" value="Acrflvin-R"/>
</dbReference>
<dbReference type="SUPFAM" id="SSF82714">
    <property type="entry name" value="Multidrug efflux transporter AcrB TolC docking domain, DN and DC subdomains"/>
    <property type="match status" value="2"/>
</dbReference>
<keyword evidence="4" id="KW-1185">Reference proteome</keyword>
<comment type="caution">
    <text evidence="3">The sequence shown here is derived from an EMBL/GenBank/DDBJ whole genome shotgun (WGS) entry which is preliminary data.</text>
</comment>
<feature type="transmembrane region" description="Helical" evidence="2">
    <location>
        <begin position="967"/>
        <end position="987"/>
    </location>
</feature>
<feature type="transmembrane region" description="Helical" evidence="2">
    <location>
        <begin position="541"/>
        <end position="559"/>
    </location>
</feature>
<proteinExistence type="predicted"/>
<name>A0ABU9AZA4_9BACT</name>
<organism evidence="3 4">
    <name type="scientific">Luteolibacter soli</name>
    <dbReference type="NCBI Taxonomy" id="3135280"/>
    <lineage>
        <taxon>Bacteria</taxon>
        <taxon>Pseudomonadati</taxon>
        <taxon>Verrucomicrobiota</taxon>
        <taxon>Verrucomicrobiia</taxon>
        <taxon>Verrucomicrobiales</taxon>
        <taxon>Verrucomicrobiaceae</taxon>
        <taxon>Luteolibacter</taxon>
    </lineage>
</organism>
<dbReference type="Proteomes" id="UP001371305">
    <property type="component" value="Unassembled WGS sequence"/>
</dbReference>
<protein>
    <submittedName>
        <fullName evidence="3">Efflux RND transporter permease subunit</fullName>
    </submittedName>
</protein>
<dbReference type="Gene3D" id="3.30.70.1320">
    <property type="entry name" value="Multidrug efflux transporter AcrB pore domain like"/>
    <property type="match status" value="1"/>
</dbReference>
<dbReference type="Pfam" id="PF00873">
    <property type="entry name" value="ACR_tran"/>
    <property type="match status" value="2"/>
</dbReference>
<sequence length="1131" mass="124207">MIEKIVEWSLKNRFIVLCAALFVVAMGVRAVRLTPVDAIPDLTENQVLVYADYMGRSPQEVEDQVTFPLSTGLQGVAGVKEVRANSMFGFSLVTVLFEDGVDTYFARARVLERLNFLQSTMPSGVTPQLGPDASGLGWVYQYYLDVDPAKAKDGGYDLAELRSLQDWNIRYQLASVQGVAEVASIGGFVKQYQIELSSTRMRSANVTMMEVMTAVQNANLNVGGKVVEENGAEFVLRGVGLVTSKEDLELVTVKAVEGTPVYLKDIATVQIGGDFRRGALDVNGKEVVGGTVVMRTGENAKAVIERVKEKIERIAPSLPQGVTIRSFYDRSELIDHTVDTLKHALVEEIILVTLAHVIFLWHFRSILIVTLPLPISILVSFLLMKEFGITSNIMSLTGIAIAIGVLVDAAIVVTENVIRHCERAEDEKGGKLDARETWAVTLAACKQVGRPIFFAMAIIILAFVPVFALTGQEGKLFHPLAFTKTFAMIGSTLLAVTLVPVLCSLLVRGPFHSEDRNVVMKFLLHLYEPVLNWALKHRKTVVALAMLILTFSLLVAFGLPRDTVKWLRDSGHPRTANLVTGFGKEFMPPLNEGSLLYMPVMIPKTGLTEIQRVMSWQDEVMSKVPEVASVAGKLGRFETATDPAPTEMLETTIMLKPEYIPSGHFGVKRNPEWREGMTVEKLKAELTETMKQVPGYVPAFLQPIENRILMLYTGIRAQVGVKIYGDNLDKIQKKAFEVEALIRGIEGSTGVSPSRVQGKPYLNIQVDREAMARYGLSAKDVLDAVEVAIGGKNVSTTIEGRQRFPIQIRVQRSERDDIEKLSRILVAARPGMSAATSQAGRGGMAGGTSASAAGAPSSEAEATVPYIPLGMVAKITREVGANEIASENGLLRSYVQANVQNRDLGGFVQEVEQKLGKLDWGGMTWKMTGEYENQRRFVKTMQLVFPIVLLIIFVLLYFVYHSALEAAHVMLAVPFALSGGVLLQKLLGYNFNGAVWVGYIALFGTAVQTGVVMVVYLEETVKARLAEKGESFEYADLVQAVKDGARLRLRPKVMTVATIVASLLPIMWSHRQGAEVMKPLATPVIGGMISSLVHILIVTPVIFLWLRGREWRRGSLQASLGHASDLEQVRE</sequence>
<evidence type="ECO:0000313" key="4">
    <source>
        <dbReference type="Proteomes" id="UP001371305"/>
    </source>
</evidence>
<keyword evidence="2" id="KW-0812">Transmembrane</keyword>
<dbReference type="PANTHER" id="PTHR32063">
    <property type="match status" value="1"/>
</dbReference>
<feature type="transmembrane region" description="Helical" evidence="2">
    <location>
        <begin position="993"/>
        <end position="1017"/>
    </location>
</feature>
<feature type="transmembrane region" description="Helical" evidence="2">
    <location>
        <begin position="486"/>
        <end position="507"/>
    </location>
</feature>
<feature type="transmembrane region" description="Helical" evidence="2">
    <location>
        <begin position="943"/>
        <end position="960"/>
    </location>
</feature>
<dbReference type="Gene3D" id="3.30.2090.10">
    <property type="entry name" value="Multidrug efflux transporter AcrB TolC docking domain, DN and DC subdomains"/>
    <property type="match status" value="2"/>
</dbReference>
<accession>A0ABU9AZA4</accession>
<dbReference type="InterPro" id="IPR027463">
    <property type="entry name" value="AcrB_DN_DC_subdom"/>
</dbReference>